<gene>
    <name evidence="2" type="ORF">RB2654_14865</name>
</gene>
<evidence type="ECO:0000313" key="3">
    <source>
        <dbReference type="Proteomes" id="UP000002931"/>
    </source>
</evidence>
<organism evidence="2 3">
    <name type="scientific">Maritimibacter alkaliphilus HTCC2654</name>
    <dbReference type="NCBI Taxonomy" id="314271"/>
    <lineage>
        <taxon>Bacteria</taxon>
        <taxon>Pseudomonadati</taxon>
        <taxon>Pseudomonadota</taxon>
        <taxon>Alphaproteobacteria</taxon>
        <taxon>Rhodobacterales</taxon>
        <taxon>Roseobacteraceae</taxon>
        <taxon>Maritimibacter</taxon>
    </lineage>
</organism>
<reference evidence="2 3" key="1">
    <citation type="journal article" date="2010" name="J. Bacteriol.">
        <title>Genome sequences of Pelagibaca bermudensis HTCC2601T and Maritimibacter alkaliphilus HTCC2654T, the type strains of two marine Roseobacter genera.</title>
        <authorList>
            <person name="Thrash J.C."/>
            <person name="Cho J.C."/>
            <person name="Ferriera S."/>
            <person name="Johnson J."/>
            <person name="Vergin K.L."/>
            <person name="Giovannoni S.J."/>
        </authorList>
    </citation>
    <scope>NUCLEOTIDE SEQUENCE [LARGE SCALE GENOMIC DNA]</scope>
    <source>
        <strain evidence="2 3">HTCC2654</strain>
    </source>
</reference>
<sequence>MIGRIVRSSRAWGAAARLMTRRPSRLPVACNVRCVAPWVGWTCSRRPALRHQDLPIRQKRAAQQGPPFVFRKRGSLSSAPCR</sequence>
<dbReference type="EMBL" id="AAMT01000008">
    <property type="protein sequence ID" value="EAQ12577.1"/>
    <property type="molecule type" value="Genomic_DNA"/>
</dbReference>
<name>A3VH22_9RHOB</name>
<evidence type="ECO:0000313" key="2">
    <source>
        <dbReference type="EMBL" id="EAQ12577.1"/>
    </source>
</evidence>
<protein>
    <submittedName>
        <fullName evidence="2">Uncharacterized protein</fullName>
    </submittedName>
</protein>
<keyword evidence="3" id="KW-1185">Reference proteome</keyword>
<evidence type="ECO:0000256" key="1">
    <source>
        <dbReference type="SAM" id="MobiDB-lite"/>
    </source>
</evidence>
<proteinExistence type="predicted"/>
<feature type="region of interest" description="Disordered" evidence="1">
    <location>
        <begin position="59"/>
        <end position="82"/>
    </location>
</feature>
<dbReference type="AlphaFoldDB" id="A3VH22"/>
<dbReference type="HOGENOM" id="CLU_2554249_0_0_5"/>
<accession>A3VH22</accession>
<comment type="caution">
    <text evidence="2">The sequence shown here is derived from an EMBL/GenBank/DDBJ whole genome shotgun (WGS) entry which is preliminary data.</text>
</comment>
<dbReference type="Proteomes" id="UP000002931">
    <property type="component" value="Unassembled WGS sequence"/>
</dbReference>